<dbReference type="CDD" id="cd13542">
    <property type="entry name" value="PBP2_FutA1_ilke"/>
    <property type="match status" value="1"/>
</dbReference>
<dbReference type="GO" id="GO:0030288">
    <property type="term" value="C:outer membrane-bounded periplasmic space"/>
    <property type="evidence" value="ECO:0007669"/>
    <property type="project" value="TreeGrafter"/>
</dbReference>
<evidence type="ECO:0000313" key="6">
    <source>
        <dbReference type="Proteomes" id="UP000782312"/>
    </source>
</evidence>
<evidence type="ECO:0000256" key="3">
    <source>
        <dbReference type="PIRSR" id="PIRSR002825-1"/>
    </source>
</evidence>
<comment type="similarity">
    <text evidence="1">Belongs to the bacterial solute-binding protein 1 family.</text>
</comment>
<dbReference type="Pfam" id="PF13343">
    <property type="entry name" value="SBP_bac_6"/>
    <property type="match status" value="1"/>
</dbReference>
<sequence length="350" mass="39002">MKKWVCLPLIGFLSLALSGAAFWPAAAEAAGEVNLYSYRQPFLIKPLLDEFTKRTGIKVNVVFADKGVIEQIKARPGAADAVLTEDFGRLHDLQTANLLEPVRSRTLEANVPSKYRHPDGLWYGLTVRGRVLWVSKDRVKPGEIGSYEDLTDPKWKGRICTRSGKHVYNLLLLASIIAHKGEVAAKEWLEGLRANLAQKPQGNDRSQAKSIQAGQCDVALGNTYYVGKMLTEKKNPEQKQWAEAIRLVFPNQKDRGTHVNVSGAGLVKGVKNRENAVKLIEFLSGDFAQKLYADQNYEYPVKPGVPLNDLLKSWGEFKADDINLAKLAEHRVAASRLVDRVNFDNPSIRN</sequence>
<organism evidence="5 6">
    <name type="scientific">Tectimicrobiota bacterium</name>
    <dbReference type="NCBI Taxonomy" id="2528274"/>
    <lineage>
        <taxon>Bacteria</taxon>
        <taxon>Pseudomonadati</taxon>
        <taxon>Nitrospinota/Tectimicrobiota group</taxon>
        <taxon>Candidatus Tectimicrobiota</taxon>
    </lineage>
</organism>
<feature type="signal peptide" evidence="4">
    <location>
        <begin position="1"/>
        <end position="29"/>
    </location>
</feature>
<dbReference type="SUPFAM" id="SSF53850">
    <property type="entry name" value="Periplasmic binding protein-like II"/>
    <property type="match status" value="1"/>
</dbReference>
<dbReference type="EMBL" id="JACPUR010000041">
    <property type="protein sequence ID" value="MBI3129437.1"/>
    <property type="molecule type" value="Genomic_DNA"/>
</dbReference>
<dbReference type="GO" id="GO:0046872">
    <property type="term" value="F:metal ion binding"/>
    <property type="evidence" value="ECO:0007669"/>
    <property type="project" value="UniProtKB-KW"/>
</dbReference>
<evidence type="ECO:0000256" key="4">
    <source>
        <dbReference type="SAM" id="SignalP"/>
    </source>
</evidence>
<evidence type="ECO:0000256" key="2">
    <source>
        <dbReference type="ARBA" id="ARBA00022729"/>
    </source>
</evidence>
<keyword evidence="2 4" id="KW-0732">Signal</keyword>
<gene>
    <name evidence="5" type="ORF">HYZ11_17655</name>
</gene>
<evidence type="ECO:0000256" key="1">
    <source>
        <dbReference type="ARBA" id="ARBA00008520"/>
    </source>
</evidence>
<name>A0A932I469_UNCTE</name>
<dbReference type="AlphaFoldDB" id="A0A932I469"/>
<proteinExistence type="inferred from homology"/>
<feature type="chain" id="PRO_5038015798" evidence="4">
    <location>
        <begin position="30"/>
        <end position="350"/>
    </location>
</feature>
<comment type="caution">
    <text evidence="5">The sequence shown here is derived from an EMBL/GenBank/DDBJ whole genome shotgun (WGS) entry which is preliminary data.</text>
</comment>
<dbReference type="PANTHER" id="PTHR30006">
    <property type="entry name" value="THIAMINE-BINDING PERIPLASMIC PROTEIN-RELATED"/>
    <property type="match status" value="1"/>
</dbReference>
<keyword evidence="3" id="KW-0408">Iron</keyword>
<reference evidence="5" key="1">
    <citation type="submission" date="2020-07" db="EMBL/GenBank/DDBJ databases">
        <title>Huge and variable diversity of episymbiotic CPR bacteria and DPANN archaea in groundwater ecosystems.</title>
        <authorList>
            <person name="He C.Y."/>
            <person name="Keren R."/>
            <person name="Whittaker M."/>
            <person name="Farag I.F."/>
            <person name="Doudna J."/>
            <person name="Cate J.H.D."/>
            <person name="Banfield J.F."/>
        </authorList>
    </citation>
    <scope>NUCLEOTIDE SEQUENCE</scope>
    <source>
        <strain evidence="5">NC_groundwater_763_Ag_S-0.2um_68_21</strain>
    </source>
</reference>
<dbReference type="PANTHER" id="PTHR30006:SF15">
    <property type="entry name" value="IRON-UTILIZATION PERIPLASMIC PROTEIN"/>
    <property type="match status" value="1"/>
</dbReference>
<accession>A0A932I469</accession>
<evidence type="ECO:0000313" key="5">
    <source>
        <dbReference type="EMBL" id="MBI3129437.1"/>
    </source>
</evidence>
<feature type="binding site" evidence="3">
    <location>
        <position position="85"/>
    </location>
    <ligand>
        <name>Fe cation</name>
        <dbReference type="ChEBI" id="CHEBI:24875"/>
    </ligand>
</feature>
<keyword evidence="3" id="KW-0479">Metal-binding</keyword>
<dbReference type="InterPro" id="IPR026045">
    <property type="entry name" value="Ferric-bd"/>
</dbReference>
<dbReference type="PIRSF" id="PIRSF002825">
    <property type="entry name" value="CfbpA"/>
    <property type="match status" value="1"/>
</dbReference>
<protein>
    <submittedName>
        <fullName evidence="5">Fe(3+) ABC transporter substrate-binding protein</fullName>
    </submittedName>
</protein>
<dbReference type="Proteomes" id="UP000782312">
    <property type="component" value="Unassembled WGS sequence"/>
</dbReference>
<feature type="binding site" evidence="3">
    <location>
        <position position="224"/>
    </location>
    <ligand>
        <name>Fe cation</name>
        <dbReference type="ChEBI" id="CHEBI:24875"/>
    </ligand>
</feature>
<feature type="binding site" evidence="3">
    <location>
        <position position="225"/>
    </location>
    <ligand>
        <name>Fe cation</name>
        <dbReference type="ChEBI" id="CHEBI:24875"/>
    </ligand>
</feature>
<dbReference type="Gene3D" id="3.40.190.10">
    <property type="entry name" value="Periplasmic binding protein-like II"/>
    <property type="match status" value="2"/>
</dbReference>